<gene>
    <name evidence="4" type="ORF">GCM10017581_010400</name>
</gene>
<protein>
    <submittedName>
        <fullName evidence="4">Oxidoreductase</fullName>
    </submittedName>
</protein>
<comment type="caution">
    <text evidence="4">The sequence shown here is derived from an EMBL/GenBank/DDBJ whole genome shotgun (WGS) entry which is preliminary data.</text>
</comment>
<dbReference type="SUPFAM" id="SSF50475">
    <property type="entry name" value="FMN-binding split barrel"/>
    <property type="match status" value="1"/>
</dbReference>
<dbReference type="RefSeq" id="WP_271188955.1">
    <property type="nucleotide sequence ID" value="NZ_BSFP01000003.1"/>
</dbReference>
<dbReference type="Gene3D" id="2.30.110.10">
    <property type="entry name" value="Electron Transport, Fmn-binding Protein, Chain A"/>
    <property type="match status" value="1"/>
</dbReference>
<dbReference type="PANTHER" id="PTHR30466">
    <property type="entry name" value="FLAVIN REDUCTASE"/>
    <property type="match status" value="1"/>
</dbReference>
<evidence type="ECO:0000259" key="3">
    <source>
        <dbReference type="SMART" id="SM00903"/>
    </source>
</evidence>
<evidence type="ECO:0000313" key="4">
    <source>
        <dbReference type="EMBL" id="GLK99299.1"/>
    </source>
</evidence>
<dbReference type="Pfam" id="PF01613">
    <property type="entry name" value="Flavin_Reduct"/>
    <property type="match status" value="1"/>
</dbReference>
<dbReference type="EMBL" id="BSFP01000003">
    <property type="protein sequence ID" value="GLK99299.1"/>
    <property type="molecule type" value="Genomic_DNA"/>
</dbReference>
<evidence type="ECO:0000313" key="5">
    <source>
        <dbReference type="Proteomes" id="UP001143480"/>
    </source>
</evidence>
<dbReference type="Proteomes" id="UP001143480">
    <property type="component" value="Unassembled WGS sequence"/>
</dbReference>
<keyword evidence="2" id="KW-0560">Oxidoreductase</keyword>
<dbReference type="InterPro" id="IPR002563">
    <property type="entry name" value="Flavin_Rdtase-like_dom"/>
</dbReference>
<comment type="similarity">
    <text evidence="1">Belongs to the non-flavoprotein flavin reductase family.</text>
</comment>
<name>A0A9W6KFW3_9ACTN</name>
<keyword evidence="5" id="KW-1185">Reference proteome</keyword>
<evidence type="ECO:0000256" key="2">
    <source>
        <dbReference type="ARBA" id="ARBA00023002"/>
    </source>
</evidence>
<dbReference type="AlphaFoldDB" id="A0A9W6KFW3"/>
<feature type="domain" description="Flavin reductase like" evidence="3">
    <location>
        <begin position="14"/>
        <end position="157"/>
    </location>
</feature>
<reference evidence="4" key="1">
    <citation type="journal article" date="2014" name="Int. J. Syst. Evol. Microbiol.">
        <title>Complete genome sequence of Corynebacterium casei LMG S-19264T (=DSM 44701T), isolated from a smear-ripened cheese.</title>
        <authorList>
            <consortium name="US DOE Joint Genome Institute (JGI-PGF)"/>
            <person name="Walter F."/>
            <person name="Albersmeier A."/>
            <person name="Kalinowski J."/>
            <person name="Ruckert C."/>
        </authorList>
    </citation>
    <scope>NUCLEOTIDE SEQUENCE</scope>
    <source>
        <strain evidence="4">VKM Ac-1321</strain>
    </source>
</reference>
<dbReference type="PANTHER" id="PTHR30466:SF11">
    <property type="entry name" value="FLAVIN-DEPENDENT MONOOXYGENASE, REDUCTASE SUBUNIT HSAB"/>
    <property type="match status" value="1"/>
</dbReference>
<dbReference type="InterPro" id="IPR012349">
    <property type="entry name" value="Split_barrel_FMN-bd"/>
</dbReference>
<dbReference type="GO" id="GO:0010181">
    <property type="term" value="F:FMN binding"/>
    <property type="evidence" value="ECO:0007669"/>
    <property type="project" value="InterPro"/>
</dbReference>
<dbReference type="GO" id="GO:0042602">
    <property type="term" value="F:riboflavin reductase (NADPH) activity"/>
    <property type="evidence" value="ECO:0007669"/>
    <property type="project" value="TreeGrafter"/>
</dbReference>
<reference evidence="4" key="2">
    <citation type="submission" date="2023-01" db="EMBL/GenBank/DDBJ databases">
        <authorList>
            <person name="Sun Q."/>
            <person name="Evtushenko L."/>
        </authorList>
    </citation>
    <scope>NUCLEOTIDE SEQUENCE</scope>
    <source>
        <strain evidence="4">VKM Ac-1321</strain>
    </source>
</reference>
<dbReference type="SMART" id="SM00903">
    <property type="entry name" value="Flavin_Reduct"/>
    <property type="match status" value="1"/>
</dbReference>
<dbReference type="InterPro" id="IPR050268">
    <property type="entry name" value="NADH-dep_flavin_reductase"/>
</dbReference>
<proteinExistence type="inferred from homology"/>
<evidence type="ECO:0000256" key="1">
    <source>
        <dbReference type="ARBA" id="ARBA00008898"/>
    </source>
</evidence>
<organism evidence="4 5">
    <name type="scientific">Dactylosporangium matsuzakiense</name>
    <dbReference type="NCBI Taxonomy" id="53360"/>
    <lineage>
        <taxon>Bacteria</taxon>
        <taxon>Bacillati</taxon>
        <taxon>Actinomycetota</taxon>
        <taxon>Actinomycetes</taxon>
        <taxon>Micromonosporales</taxon>
        <taxon>Micromonosporaceae</taxon>
        <taxon>Dactylosporangium</taxon>
    </lineage>
</organism>
<accession>A0A9W6KFW3</accession>
<sequence>MDSTPPPAELRRVLGAFPSGVTAVAALVDGAPLGLAASSFTSVSLEPPLVSICIARTSSTWPRLRRAGRLGVSVLSAHQAHLGRQLATRGGDRFAGVTWRATRGGEILLDGACAWLDCSIDREIEAGDHDIVLLRVHALDADRGVPPLVFHQSTFGRLQQAA</sequence>